<feature type="non-terminal residue" evidence="2">
    <location>
        <position position="1"/>
    </location>
</feature>
<feature type="compositionally biased region" description="Basic and acidic residues" evidence="1">
    <location>
        <begin position="95"/>
        <end position="107"/>
    </location>
</feature>
<organism evidence="2 3">
    <name type="scientific">Rotaria magnacalcarata</name>
    <dbReference type="NCBI Taxonomy" id="392030"/>
    <lineage>
        <taxon>Eukaryota</taxon>
        <taxon>Metazoa</taxon>
        <taxon>Spiralia</taxon>
        <taxon>Gnathifera</taxon>
        <taxon>Rotifera</taxon>
        <taxon>Eurotatoria</taxon>
        <taxon>Bdelloidea</taxon>
        <taxon>Philodinida</taxon>
        <taxon>Philodinidae</taxon>
        <taxon>Rotaria</taxon>
    </lineage>
</organism>
<accession>A0A820VG39</accession>
<reference evidence="2" key="1">
    <citation type="submission" date="2021-02" db="EMBL/GenBank/DDBJ databases">
        <authorList>
            <person name="Nowell W R."/>
        </authorList>
    </citation>
    <scope>NUCLEOTIDE SEQUENCE</scope>
</reference>
<dbReference type="EMBL" id="CAJOBG010053091">
    <property type="protein sequence ID" value="CAF4499533.1"/>
    <property type="molecule type" value="Genomic_DNA"/>
</dbReference>
<sequence length="140" mass="16818">MDIHLSTSTNRIRAFRARRAPVETAEQNKSRLAVDRQYRKRRLIDFGVKNTDEEKQMHLISHSQYEEREERLTTKCPKEVSRRHKLRWHETDVERNTRLERDRDPHRAKTRAKNNSNMATGRNCAVCSYKILTRNWSQLT</sequence>
<evidence type="ECO:0000256" key="1">
    <source>
        <dbReference type="SAM" id="MobiDB-lite"/>
    </source>
</evidence>
<evidence type="ECO:0000313" key="2">
    <source>
        <dbReference type="EMBL" id="CAF4499533.1"/>
    </source>
</evidence>
<dbReference type="AlphaFoldDB" id="A0A820VG39"/>
<feature type="region of interest" description="Disordered" evidence="1">
    <location>
        <begin position="95"/>
        <end position="116"/>
    </location>
</feature>
<name>A0A820VG39_9BILA</name>
<comment type="caution">
    <text evidence="2">The sequence shown here is derived from an EMBL/GenBank/DDBJ whole genome shotgun (WGS) entry which is preliminary data.</text>
</comment>
<gene>
    <name evidence="2" type="ORF">OVN521_LOCUS40665</name>
</gene>
<keyword evidence="3" id="KW-1185">Reference proteome</keyword>
<evidence type="ECO:0000313" key="3">
    <source>
        <dbReference type="Proteomes" id="UP000663866"/>
    </source>
</evidence>
<dbReference type="Proteomes" id="UP000663866">
    <property type="component" value="Unassembled WGS sequence"/>
</dbReference>
<proteinExistence type="predicted"/>
<protein>
    <submittedName>
        <fullName evidence="2">Uncharacterized protein</fullName>
    </submittedName>
</protein>